<feature type="chain" id="PRO_5045066193" evidence="6">
    <location>
        <begin position="30"/>
        <end position="463"/>
    </location>
</feature>
<dbReference type="Gene3D" id="3.30.830.10">
    <property type="entry name" value="Metalloenzyme, LuxS/M16 peptidase-like"/>
    <property type="match status" value="2"/>
</dbReference>
<evidence type="ECO:0000313" key="9">
    <source>
        <dbReference type="EMBL" id="MFK2902518.1"/>
    </source>
</evidence>
<comment type="similarity">
    <text evidence="1">Belongs to the peptidase M16 family.</text>
</comment>
<protein>
    <submittedName>
        <fullName evidence="9">Insulinase family protein</fullName>
    </submittedName>
</protein>
<evidence type="ECO:0000256" key="3">
    <source>
        <dbReference type="ARBA" id="ARBA00022801"/>
    </source>
</evidence>
<keyword evidence="4" id="KW-0862">Zinc</keyword>
<evidence type="ECO:0000313" key="10">
    <source>
        <dbReference type="Proteomes" id="UP001620460"/>
    </source>
</evidence>
<evidence type="ECO:0000256" key="2">
    <source>
        <dbReference type="ARBA" id="ARBA00022670"/>
    </source>
</evidence>
<dbReference type="PANTHER" id="PTHR43690">
    <property type="entry name" value="NARDILYSIN"/>
    <property type="match status" value="1"/>
</dbReference>
<keyword evidence="3" id="KW-0378">Hydrolase</keyword>
<feature type="domain" description="Peptidase M16 C-terminal" evidence="8">
    <location>
        <begin position="205"/>
        <end position="383"/>
    </location>
</feature>
<proteinExistence type="inferred from homology"/>
<organism evidence="9 10">
    <name type="scientific">Dyella ginsengisoli</name>
    <dbReference type="NCBI Taxonomy" id="363848"/>
    <lineage>
        <taxon>Bacteria</taxon>
        <taxon>Pseudomonadati</taxon>
        <taxon>Pseudomonadota</taxon>
        <taxon>Gammaproteobacteria</taxon>
        <taxon>Lysobacterales</taxon>
        <taxon>Rhodanobacteraceae</taxon>
        <taxon>Dyella</taxon>
    </lineage>
</organism>
<keyword evidence="10" id="KW-1185">Reference proteome</keyword>
<keyword evidence="2" id="KW-0645">Protease</keyword>
<dbReference type="Pfam" id="PF05193">
    <property type="entry name" value="Peptidase_M16_C"/>
    <property type="match status" value="1"/>
</dbReference>
<dbReference type="InterPro" id="IPR011249">
    <property type="entry name" value="Metalloenz_LuxS/M16"/>
</dbReference>
<feature type="signal peptide" evidence="6">
    <location>
        <begin position="1"/>
        <end position="29"/>
    </location>
</feature>
<dbReference type="SUPFAM" id="SSF63411">
    <property type="entry name" value="LuxS/MPP-like metallohydrolase"/>
    <property type="match status" value="2"/>
</dbReference>
<evidence type="ECO:0000256" key="6">
    <source>
        <dbReference type="SAM" id="SignalP"/>
    </source>
</evidence>
<keyword evidence="6" id="KW-0732">Signal</keyword>
<reference evidence="9 10" key="1">
    <citation type="submission" date="2020-10" db="EMBL/GenBank/DDBJ databases">
        <title>Phylogeny of dyella-like bacteria.</title>
        <authorList>
            <person name="Fu J."/>
        </authorList>
    </citation>
    <scope>NUCLEOTIDE SEQUENCE [LARGE SCALE GENOMIC DNA]</scope>
    <source>
        <strain evidence="9 10">Gsoil3046</strain>
    </source>
</reference>
<evidence type="ECO:0000256" key="4">
    <source>
        <dbReference type="ARBA" id="ARBA00022833"/>
    </source>
</evidence>
<dbReference type="RefSeq" id="WP_404629641.1">
    <property type="nucleotide sequence ID" value="NZ_JADIKM010000001.1"/>
</dbReference>
<dbReference type="InterPro" id="IPR007863">
    <property type="entry name" value="Peptidase_M16_C"/>
</dbReference>
<evidence type="ECO:0000256" key="5">
    <source>
        <dbReference type="ARBA" id="ARBA00023049"/>
    </source>
</evidence>
<dbReference type="Proteomes" id="UP001620460">
    <property type="component" value="Unassembled WGS sequence"/>
</dbReference>
<comment type="caution">
    <text evidence="9">The sequence shown here is derived from an EMBL/GenBank/DDBJ whole genome shotgun (WGS) entry which is preliminary data.</text>
</comment>
<feature type="domain" description="Peptidase M16 N-terminal" evidence="7">
    <location>
        <begin position="50"/>
        <end position="194"/>
    </location>
</feature>
<dbReference type="PANTHER" id="PTHR43690:SF17">
    <property type="entry name" value="PROTEIN YHJJ"/>
    <property type="match status" value="1"/>
</dbReference>
<evidence type="ECO:0000259" key="7">
    <source>
        <dbReference type="Pfam" id="PF00675"/>
    </source>
</evidence>
<name>A0ABW8JN21_9GAMM</name>
<keyword evidence="5" id="KW-0482">Metalloprotease</keyword>
<gene>
    <name evidence="9" type="ORF">ISP17_00970</name>
</gene>
<evidence type="ECO:0000256" key="1">
    <source>
        <dbReference type="ARBA" id="ARBA00007261"/>
    </source>
</evidence>
<evidence type="ECO:0000259" key="8">
    <source>
        <dbReference type="Pfam" id="PF05193"/>
    </source>
</evidence>
<sequence>MRHPLRAAVRLASLTLLVAGVLAPPAAAAADLVVPPIHYRERTLSNGLQVLSVEDHASPTVTVQVWYHVGSKDDPAGRSGFAHLFEHLMFKSTKHMHSEQMDRLTEDVGGANNASTSDDVTNYYEVVPANYLRTLLWAEAERLSNLNVDEKNFKSERAVVQEEYRQSVLANPYGKLFNAIGPHSYTVHPYQRPTIGSIEDLDAASLQNVIDFHRTFYRPDNATLIVAGDFDPKQLDAWVDQYFGWIPKPATPVPQVAAVEPARTADKRYTETSPTAPLPGIAMTWLIPPTPSADTIPLQVAAALLSEGDSSRLYQSLVYRSQVAQQVGADADARVGPGLFTAYAILASGHTPDEAEKLLRAEIDRLATQPIPDAELAKVKTQLLTGQLKQRQTPMGLAFALGQASLIDGDPAHVNTDLATLQKVSAADVQRVLHTYVTGAHSVTIDYLPQPKGAQATSQGATK</sequence>
<dbReference type="EMBL" id="JADIKM010000001">
    <property type="protein sequence ID" value="MFK2902518.1"/>
    <property type="molecule type" value="Genomic_DNA"/>
</dbReference>
<dbReference type="Pfam" id="PF00675">
    <property type="entry name" value="Peptidase_M16"/>
    <property type="match status" value="1"/>
</dbReference>
<accession>A0ABW8JN21</accession>
<dbReference type="InterPro" id="IPR011765">
    <property type="entry name" value="Pept_M16_N"/>
</dbReference>
<dbReference type="InterPro" id="IPR050626">
    <property type="entry name" value="Peptidase_M16"/>
</dbReference>